<dbReference type="Gene3D" id="3.40.50.300">
    <property type="entry name" value="P-loop containing nucleotide triphosphate hydrolases"/>
    <property type="match status" value="1"/>
</dbReference>
<proteinExistence type="predicted"/>
<feature type="region of interest" description="Disordered" evidence="1">
    <location>
        <begin position="1"/>
        <end position="66"/>
    </location>
</feature>
<dbReference type="InterPro" id="IPR027417">
    <property type="entry name" value="P-loop_NTPase"/>
</dbReference>
<dbReference type="SUPFAM" id="SSF52540">
    <property type="entry name" value="P-loop containing nucleoside triphosphate hydrolases"/>
    <property type="match status" value="1"/>
</dbReference>
<feature type="domain" description="AAA+ ATPase" evidence="2">
    <location>
        <begin position="105"/>
        <end position="310"/>
    </location>
</feature>
<evidence type="ECO:0000313" key="3">
    <source>
        <dbReference type="EMBL" id="UPT22903.1"/>
    </source>
</evidence>
<dbReference type="SMART" id="SM00382">
    <property type="entry name" value="AAA"/>
    <property type="match status" value="1"/>
</dbReference>
<evidence type="ECO:0000259" key="2">
    <source>
        <dbReference type="SMART" id="SM00382"/>
    </source>
</evidence>
<dbReference type="InterPro" id="IPR003593">
    <property type="entry name" value="AAA+_ATPase"/>
</dbReference>
<dbReference type="EMBL" id="CP051627">
    <property type="protein sequence ID" value="UPT22903.1"/>
    <property type="molecule type" value="Genomic_DNA"/>
</dbReference>
<reference evidence="3 4" key="1">
    <citation type="submission" date="2020-04" db="EMBL/GenBank/DDBJ databases">
        <title>Thermobifida alba genome sequencing and assembly.</title>
        <authorList>
            <person name="Luzics S."/>
            <person name="Horvath B."/>
            <person name="Nagy I."/>
            <person name="Toth A."/>
            <person name="Nagy I."/>
            <person name="Kukolya J."/>
        </authorList>
    </citation>
    <scope>NUCLEOTIDE SEQUENCE [LARGE SCALE GENOMIC DNA]</scope>
    <source>
        <strain evidence="3 4">DSM 43795</strain>
    </source>
</reference>
<dbReference type="RefSeq" id="WP_248591409.1">
    <property type="nucleotide sequence ID" value="NZ_BAABEB010000011.1"/>
</dbReference>
<name>A0ABY4L5D2_THEAE</name>
<accession>A0ABY4L5D2</accession>
<organism evidence="3 4">
    <name type="scientific">Thermobifida alba</name>
    <name type="common">Thermomonospora alba</name>
    <dbReference type="NCBI Taxonomy" id="53522"/>
    <lineage>
        <taxon>Bacteria</taxon>
        <taxon>Bacillati</taxon>
        <taxon>Actinomycetota</taxon>
        <taxon>Actinomycetes</taxon>
        <taxon>Streptosporangiales</taxon>
        <taxon>Nocardiopsidaceae</taxon>
        <taxon>Thermobifida</taxon>
    </lineage>
</organism>
<gene>
    <name evidence="3" type="ORF">FOF52_19755</name>
</gene>
<keyword evidence="4" id="KW-1185">Reference proteome</keyword>
<evidence type="ECO:0000313" key="4">
    <source>
        <dbReference type="Proteomes" id="UP000832041"/>
    </source>
</evidence>
<dbReference type="Proteomes" id="UP000832041">
    <property type="component" value="Chromosome"/>
</dbReference>
<protein>
    <submittedName>
        <fullName evidence="3">AAA family ATPase</fullName>
    </submittedName>
</protein>
<evidence type="ECO:0000256" key="1">
    <source>
        <dbReference type="SAM" id="MobiDB-lite"/>
    </source>
</evidence>
<sequence>MAASEIPPSGTPSSPGAEAEAPRWWVFHGTGRPRPHLDLAAVLPPPPPWRRHRGETPADALEAPPYQDDEAGWALGAEPELSARWSPLTADRRERLSKINAALYLRRPLLVTGPPGVGKSALADQIARELNLGRVLRWTVDSRSTLRSGLYDYDPLAQIHDLNLEHPRHEPAGDGRTVEDEEAARLRSSARRIGRYLRIGPLGTAFLPHRLPRVLLVDGLDKSDYDLVGDLLDLLEHGRYTVPELCRLRSAASRITVPTDDPDRTVTIVNGEVRCTEYPIVVITAGEERPFPPEFLRRCIPLRLTPPSAEELTGIVAAHFSGVPSGPAGAVIADFVRRSAEGSPLAIDQLLNAVHMATVIEPGPEDPEPEFLRELSGLLWHRLTETPG</sequence>